<organism evidence="6">
    <name type="scientific">uncultured Rubrobacteraceae bacterium</name>
    <dbReference type="NCBI Taxonomy" id="349277"/>
    <lineage>
        <taxon>Bacteria</taxon>
        <taxon>Bacillati</taxon>
        <taxon>Actinomycetota</taxon>
        <taxon>Rubrobacteria</taxon>
        <taxon>Rubrobacterales</taxon>
        <taxon>Rubrobacteraceae</taxon>
        <taxon>environmental samples</taxon>
    </lineage>
</organism>
<name>A0A6J4RZ26_9ACTN</name>
<dbReference type="Pfam" id="PF00005">
    <property type="entry name" value="ABC_tran"/>
    <property type="match status" value="1"/>
</dbReference>
<keyword evidence="4 6" id="KW-0067">ATP-binding</keyword>
<evidence type="ECO:0000256" key="3">
    <source>
        <dbReference type="ARBA" id="ARBA00022741"/>
    </source>
</evidence>
<dbReference type="Gene3D" id="3.40.50.300">
    <property type="entry name" value="P-loop containing nucleotide triphosphate hydrolases"/>
    <property type="match status" value="1"/>
</dbReference>
<evidence type="ECO:0000313" key="6">
    <source>
        <dbReference type="EMBL" id="CAA9485431.1"/>
    </source>
</evidence>
<dbReference type="InterPro" id="IPR017871">
    <property type="entry name" value="ABC_transporter-like_CS"/>
</dbReference>
<comment type="similarity">
    <text evidence="1">Belongs to the ABC transporter superfamily.</text>
</comment>
<gene>
    <name evidence="6" type="ORF">AVDCRST_MAG12-1773</name>
</gene>
<dbReference type="PANTHER" id="PTHR42734:SF5">
    <property type="entry name" value="IRON TRANSPORT SYSTEM ATP-BINDING PROTEIN HI_0361-RELATED"/>
    <property type="match status" value="1"/>
</dbReference>
<protein>
    <submittedName>
        <fullName evidence="6">Manganese ABC transporter, ATP-binding protein SitB</fullName>
    </submittedName>
</protein>
<dbReference type="SUPFAM" id="SSF52540">
    <property type="entry name" value="P-loop containing nucleoside triphosphate hydrolases"/>
    <property type="match status" value="1"/>
</dbReference>
<feature type="domain" description="ABC transporter" evidence="5">
    <location>
        <begin position="25"/>
        <end position="256"/>
    </location>
</feature>
<dbReference type="EMBL" id="CADCVK010000270">
    <property type="protein sequence ID" value="CAA9485431.1"/>
    <property type="molecule type" value="Genomic_DNA"/>
</dbReference>
<keyword evidence="3" id="KW-0547">Nucleotide-binding</keyword>
<sequence length="256" mass="26926">MRDPLLPYGHRRHVGAVPGAPALAARSVSVGYAGTAGLALREVSLRVPAGARVALVGPNGSGKSTLLKAVAGLLPVSAGEIAVYGNPVGACHHRVAYLPQRGEIDWRFPISVRRLVTTGRYVHLGWLRRPGRKDREVVSEIMEDLGLAPLAERQIGQLSGGQQQRALLARALVQDGDLLLLDEPLNAVDAGTRGIISEVLSGLQRRGKTMVVATHDLASLASEFDGALYLREGREAPPGPGAFVGLPVGGEAAWDG</sequence>
<dbReference type="SMART" id="SM00382">
    <property type="entry name" value="AAA"/>
    <property type="match status" value="1"/>
</dbReference>
<dbReference type="PROSITE" id="PS50893">
    <property type="entry name" value="ABC_TRANSPORTER_2"/>
    <property type="match status" value="1"/>
</dbReference>
<accession>A0A6J4RZ26</accession>
<dbReference type="GO" id="GO:0005524">
    <property type="term" value="F:ATP binding"/>
    <property type="evidence" value="ECO:0007669"/>
    <property type="project" value="UniProtKB-KW"/>
</dbReference>
<dbReference type="AlphaFoldDB" id="A0A6J4RZ26"/>
<keyword evidence="2" id="KW-0813">Transport</keyword>
<dbReference type="InterPro" id="IPR050153">
    <property type="entry name" value="Metal_Ion_Import_ABC"/>
</dbReference>
<reference evidence="6" key="1">
    <citation type="submission" date="2020-02" db="EMBL/GenBank/DDBJ databases">
        <authorList>
            <person name="Meier V. D."/>
        </authorList>
    </citation>
    <scope>NUCLEOTIDE SEQUENCE</scope>
    <source>
        <strain evidence="6">AVDCRST_MAG12</strain>
    </source>
</reference>
<evidence type="ECO:0000256" key="4">
    <source>
        <dbReference type="ARBA" id="ARBA00022840"/>
    </source>
</evidence>
<evidence type="ECO:0000256" key="2">
    <source>
        <dbReference type="ARBA" id="ARBA00022448"/>
    </source>
</evidence>
<dbReference type="GO" id="GO:0016887">
    <property type="term" value="F:ATP hydrolysis activity"/>
    <property type="evidence" value="ECO:0007669"/>
    <property type="project" value="InterPro"/>
</dbReference>
<dbReference type="CDD" id="cd03235">
    <property type="entry name" value="ABC_Metallic_Cations"/>
    <property type="match status" value="1"/>
</dbReference>
<proteinExistence type="inferred from homology"/>
<dbReference type="InterPro" id="IPR027417">
    <property type="entry name" value="P-loop_NTPase"/>
</dbReference>
<dbReference type="InterPro" id="IPR003593">
    <property type="entry name" value="AAA+_ATPase"/>
</dbReference>
<dbReference type="PROSITE" id="PS00211">
    <property type="entry name" value="ABC_TRANSPORTER_1"/>
    <property type="match status" value="1"/>
</dbReference>
<evidence type="ECO:0000259" key="5">
    <source>
        <dbReference type="PROSITE" id="PS50893"/>
    </source>
</evidence>
<dbReference type="PANTHER" id="PTHR42734">
    <property type="entry name" value="METAL TRANSPORT SYSTEM ATP-BINDING PROTEIN TM_0124-RELATED"/>
    <property type="match status" value="1"/>
</dbReference>
<dbReference type="InterPro" id="IPR003439">
    <property type="entry name" value="ABC_transporter-like_ATP-bd"/>
</dbReference>
<evidence type="ECO:0000256" key="1">
    <source>
        <dbReference type="ARBA" id="ARBA00005417"/>
    </source>
</evidence>